<sequence length="91" mass="10633">MMRKQPSPRCSFLQQINEVSFAVNDMLLYLDTHPEDQKALRYFSDISDRRNQLMAEYAEKYGPLTIDSAAVSSENAWKWSQQPFPWEKEGA</sequence>
<keyword evidence="2" id="KW-0946">Virion</keyword>
<reference evidence="2 3" key="1">
    <citation type="journal article" date="2020" name="Cell Host Microbe">
        <title>Functional and Genomic Variation between Human-Derived Isolates of Lachnospiraceae Reveals Inter- and Intra-Species Diversity.</title>
        <authorList>
            <person name="Sorbara M.T."/>
            <person name="Littmann E.R."/>
            <person name="Fontana E."/>
            <person name="Moody T.U."/>
            <person name="Kohout C.E."/>
            <person name="Gjonbalaj M."/>
            <person name="Eaton V."/>
            <person name="Seok R."/>
            <person name="Leiner I.M."/>
            <person name="Pamer E.G."/>
        </authorList>
    </citation>
    <scope>NUCLEOTIDE SEQUENCE [LARGE SCALE GENOMIC DNA]</scope>
    <source>
        <strain evidence="2 3">MSK.17.74</strain>
    </source>
</reference>
<protein>
    <submittedName>
        <fullName evidence="2">Spore coat protein CotJB</fullName>
    </submittedName>
</protein>
<evidence type="ECO:0000313" key="2">
    <source>
        <dbReference type="EMBL" id="NSG86290.1"/>
    </source>
</evidence>
<dbReference type="EMBL" id="JAAITS010000036">
    <property type="protein sequence ID" value="NSG86290.1"/>
    <property type="molecule type" value="Genomic_DNA"/>
</dbReference>
<dbReference type="InterPro" id="IPR016571">
    <property type="entry name" value="Spore_coat_assembly_CotJB"/>
</dbReference>
<keyword evidence="2" id="KW-0167">Capsid protein</keyword>
<dbReference type="PIRSF" id="PIRSF010606">
    <property type="entry name" value="Spore_coat_CotJB"/>
    <property type="match status" value="1"/>
</dbReference>
<dbReference type="InterPro" id="IPR024207">
    <property type="entry name" value="CotJB_dom"/>
</dbReference>
<accession>A0ABX2HAD0</accession>
<dbReference type="Proteomes" id="UP001644719">
    <property type="component" value="Unassembled WGS sequence"/>
</dbReference>
<evidence type="ECO:0000259" key="1">
    <source>
        <dbReference type="Pfam" id="PF12652"/>
    </source>
</evidence>
<gene>
    <name evidence="2" type="ORF">G5B17_12920</name>
</gene>
<organism evidence="2 3">
    <name type="scientific">Blautia faecis</name>
    <dbReference type="NCBI Taxonomy" id="871665"/>
    <lineage>
        <taxon>Bacteria</taxon>
        <taxon>Bacillati</taxon>
        <taxon>Bacillota</taxon>
        <taxon>Clostridia</taxon>
        <taxon>Lachnospirales</taxon>
        <taxon>Lachnospiraceae</taxon>
        <taxon>Blautia</taxon>
    </lineage>
</organism>
<dbReference type="RefSeq" id="WP_118581087.1">
    <property type="nucleotide sequence ID" value="NZ_JAAIPV010000007.1"/>
</dbReference>
<dbReference type="Pfam" id="PF12652">
    <property type="entry name" value="CotJB"/>
    <property type="match status" value="1"/>
</dbReference>
<proteinExistence type="predicted"/>
<keyword evidence="3" id="KW-1185">Reference proteome</keyword>
<name>A0ABX2HAD0_9FIRM</name>
<dbReference type="GeneID" id="69512828"/>
<comment type="caution">
    <text evidence="2">The sequence shown here is derived from an EMBL/GenBank/DDBJ whole genome shotgun (WGS) entry which is preliminary data.</text>
</comment>
<feature type="domain" description="Protein CotJB" evidence="1">
    <location>
        <begin position="12"/>
        <end position="87"/>
    </location>
</feature>
<evidence type="ECO:0000313" key="3">
    <source>
        <dbReference type="Proteomes" id="UP001644719"/>
    </source>
</evidence>